<feature type="transmembrane region" description="Helical" evidence="6">
    <location>
        <begin position="203"/>
        <end position="226"/>
    </location>
</feature>
<comment type="subcellular location">
    <subcellularLocation>
        <location evidence="1">Membrane</location>
    </subcellularLocation>
</comment>
<feature type="domain" description="Ig-like" evidence="8">
    <location>
        <begin position="28"/>
        <end position="108"/>
    </location>
</feature>
<dbReference type="SUPFAM" id="SSF48726">
    <property type="entry name" value="Immunoglobulin"/>
    <property type="match status" value="2"/>
</dbReference>
<dbReference type="Proteomes" id="UP000606274">
    <property type="component" value="Unassembled WGS sequence"/>
</dbReference>
<evidence type="ECO:0000313" key="9">
    <source>
        <dbReference type="EMBL" id="KAF7709489.1"/>
    </source>
</evidence>
<evidence type="ECO:0000259" key="8">
    <source>
        <dbReference type="PROSITE" id="PS50835"/>
    </source>
</evidence>
<evidence type="ECO:0000256" key="7">
    <source>
        <dbReference type="SAM" id="SignalP"/>
    </source>
</evidence>
<evidence type="ECO:0000256" key="1">
    <source>
        <dbReference type="ARBA" id="ARBA00004370"/>
    </source>
</evidence>
<name>A0A8T0BQV5_SILME</name>
<dbReference type="InterPro" id="IPR015631">
    <property type="entry name" value="CD2/SLAM_rcpt"/>
</dbReference>
<dbReference type="AlphaFoldDB" id="A0A8T0BQV5"/>
<dbReference type="InterPro" id="IPR036179">
    <property type="entry name" value="Ig-like_dom_sf"/>
</dbReference>
<dbReference type="Gene3D" id="2.60.40.10">
    <property type="entry name" value="Immunoglobulins"/>
    <property type="match status" value="2"/>
</dbReference>
<organism evidence="9 10">
    <name type="scientific">Silurus meridionalis</name>
    <name type="common">Southern catfish</name>
    <name type="synonym">Silurus soldatovi meridionalis</name>
    <dbReference type="NCBI Taxonomy" id="175797"/>
    <lineage>
        <taxon>Eukaryota</taxon>
        <taxon>Metazoa</taxon>
        <taxon>Chordata</taxon>
        <taxon>Craniata</taxon>
        <taxon>Vertebrata</taxon>
        <taxon>Euteleostomi</taxon>
        <taxon>Actinopterygii</taxon>
        <taxon>Neopterygii</taxon>
        <taxon>Teleostei</taxon>
        <taxon>Ostariophysi</taxon>
        <taxon>Siluriformes</taxon>
        <taxon>Siluridae</taxon>
        <taxon>Silurus</taxon>
    </lineage>
</organism>
<sequence>MAAGAFSLVLGFVFIFSAGSVDVKFATGSTQTLRVNAERALKFIEWKHKGNLVVEWYGEGDPTQYRYNAKLNTNTGDLTITMQNVNSGEYKCQYQYKDKGTFDEITFQVEVIDPVSKPKVTCKKNATNITLKCAIDSSAQASFKWKGPDDFSHVGDSVHITNPEAKDSYFCTATNAVSEETAEFKLTDCPSQGNQDESETNNLGAVIGSLIAIAIACSLGTLGYFYHTKKGFFRTSATTNNSSSYKSAASNDGEPAVVTS</sequence>
<keyword evidence="6" id="KW-1133">Transmembrane helix</keyword>
<keyword evidence="6" id="KW-0812">Transmembrane</keyword>
<keyword evidence="10" id="KW-1185">Reference proteome</keyword>
<dbReference type="InterPro" id="IPR007110">
    <property type="entry name" value="Ig-like_dom"/>
</dbReference>
<feature type="chain" id="PRO_5035833408" description="Ig-like domain-containing protein" evidence="7">
    <location>
        <begin position="21"/>
        <end position="260"/>
    </location>
</feature>
<feature type="domain" description="Ig-like" evidence="8">
    <location>
        <begin position="114"/>
        <end position="187"/>
    </location>
</feature>
<keyword evidence="2 7" id="KW-0732">Signal</keyword>
<feature type="compositionally biased region" description="Low complexity" evidence="5">
    <location>
        <begin position="239"/>
        <end position="251"/>
    </location>
</feature>
<accession>A0A8T0BQV5</accession>
<protein>
    <recommendedName>
        <fullName evidence="8">Ig-like domain-containing protein</fullName>
    </recommendedName>
</protein>
<gene>
    <name evidence="9" type="ORF">HF521_016339</name>
</gene>
<proteinExistence type="predicted"/>
<evidence type="ECO:0000256" key="4">
    <source>
        <dbReference type="ARBA" id="ARBA00023180"/>
    </source>
</evidence>
<dbReference type="InterPro" id="IPR013783">
    <property type="entry name" value="Ig-like_fold"/>
</dbReference>
<comment type="caution">
    <text evidence="9">The sequence shown here is derived from an EMBL/GenBank/DDBJ whole genome shotgun (WGS) entry which is preliminary data.</text>
</comment>
<evidence type="ECO:0000256" key="5">
    <source>
        <dbReference type="SAM" id="MobiDB-lite"/>
    </source>
</evidence>
<dbReference type="PANTHER" id="PTHR12080">
    <property type="entry name" value="SIGNALING LYMPHOCYTIC ACTIVATION MOLECULE"/>
    <property type="match status" value="1"/>
</dbReference>
<feature type="signal peptide" evidence="7">
    <location>
        <begin position="1"/>
        <end position="20"/>
    </location>
</feature>
<dbReference type="PROSITE" id="PS50835">
    <property type="entry name" value="IG_LIKE"/>
    <property type="match status" value="2"/>
</dbReference>
<dbReference type="PANTHER" id="PTHR12080:SF48">
    <property type="entry name" value="IMMUNOGLOBULIN SUBTYPE DOMAIN-CONTAINING PROTEIN"/>
    <property type="match status" value="1"/>
</dbReference>
<dbReference type="GO" id="GO:0016020">
    <property type="term" value="C:membrane"/>
    <property type="evidence" value="ECO:0007669"/>
    <property type="project" value="UniProtKB-SubCell"/>
</dbReference>
<keyword evidence="4" id="KW-0325">Glycoprotein</keyword>
<evidence type="ECO:0000256" key="6">
    <source>
        <dbReference type="SAM" id="Phobius"/>
    </source>
</evidence>
<reference evidence="9" key="1">
    <citation type="submission" date="2020-08" db="EMBL/GenBank/DDBJ databases">
        <title>Chromosome-level assembly of Southern catfish (Silurus meridionalis) provides insights into visual adaptation to the nocturnal and benthic lifestyles.</title>
        <authorList>
            <person name="Zhang Y."/>
            <person name="Wang D."/>
            <person name="Peng Z."/>
        </authorList>
    </citation>
    <scope>NUCLEOTIDE SEQUENCE</scope>
    <source>
        <strain evidence="9">SWU-2019-XX</strain>
        <tissue evidence="9">Muscle</tissue>
    </source>
</reference>
<evidence type="ECO:0000256" key="2">
    <source>
        <dbReference type="ARBA" id="ARBA00022729"/>
    </source>
</evidence>
<feature type="region of interest" description="Disordered" evidence="5">
    <location>
        <begin position="239"/>
        <end position="260"/>
    </location>
</feature>
<dbReference type="EMBL" id="JABFDY010000003">
    <property type="protein sequence ID" value="KAF7709489.1"/>
    <property type="molecule type" value="Genomic_DNA"/>
</dbReference>
<evidence type="ECO:0000313" key="10">
    <source>
        <dbReference type="Proteomes" id="UP000606274"/>
    </source>
</evidence>
<keyword evidence="3 6" id="KW-0472">Membrane</keyword>
<evidence type="ECO:0000256" key="3">
    <source>
        <dbReference type="ARBA" id="ARBA00023136"/>
    </source>
</evidence>